<proteinExistence type="predicted"/>
<evidence type="ECO:0000313" key="7">
    <source>
        <dbReference type="Ensembl" id="ENSNBRP00000017221.1"/>
    </source>
</evidence>
<accession>A0A3Q4H644</accession>
<feature type="compositionally biased region" description="Basic and acidic residues" evidence="4">
    <location>
        <begin position="82"/>
        <end position="102"/>
    </location>
</feature>
<evidence type="ECO:0000259" key="6">
    <source>
        <dbReference type="PROSITE" id="PS50086"/>
    </source>
</evidence>
<dbReference type="InterPro" id="IPR011993">
    <property type="entry name" value="PH-like_dom_sf"/>
</dbReference>
<dbReference type="Pfam" id="PF00169">
    <property type="entry name" value="PH"/>
    <property type="match status" value="1"/>
</dbReference>
<dbReference type="PROSITE" id="PS50086">
    <property type="entry name" value="TBC_RABGAP"/>
    <property type="match status" value="1"/>
</dbReference>
<dbReference type="Gene3D" id="1.10.8.270">
    <property type="entry name" value="putative rabgap domain of human tbc1 domain family member 14 like domains"/>
    <property type="match status" value="1"/>
</dbReference>
<feature type="compositionally biased region" description="Basic and acidic residues" evidence="4">
    <location>
        <begin position="150"/>
        <end position="166"/>
    </location>
</feature>
<feature type="region of interest" description="Disordered" evidence="4">
    <location>
        <begin position="1"/>
        <end position="166"/>
    </location>
</feature>
<dbReference type="Ensembl" id="ENSNBRT00000017686.1">
    <property type="protein sequence ID" value="ENSNBRP00000017221.1"/>
    <property type="gene ID" value="ENSNBRG00000013288.1"/>
</dbReference>
<evidence type="ECO:0000256" key="3">
    <source>
        <dbReference type="SAM" id="Coils"/>
    </source>
</evidence>
<feature type="domain" description="PH" evidence="5">
    <location>
        <begin position="260"/>
        <end position="355"/>
    </location>
</feature>
<dbReference type="Gene3D" id="2.30.29.30">
    <property type="entry name" value="Pleckstrin-homology domain (PH domain)/Phosphotyrosine-binding domain (PTB)"/>
    <property type="match status" value="1"/>
</dbReference>
<dbReference type="InterPro" id="IPR050302">
    <property type="entry name" value="Rab_GAP_TBC_domain"/>
</dbReference>
<dbReference type="FunFam" id="1.10.472.80:FF:000018">
    <property type="entry name" value="TBC1 domain family member 2B"/>
    <property type="match status" value="1"/>
</dbReference>
<protein>
    <submittedName>
        <fullName evidence="7">TBC1 domain family, member 2</fullName>
    </submittedName>
</protein>
<keyword evidence="2 3" id="KW-0175">Coiled coil</keyword>
<feature type="domain" description="Rab-GAP TBC" evidence="6">
    <location>
        <begin position="664"/>
        <end position="854"/>
    </location>
</feature>
<dbReference type="InterPro" id="IPR001849">
    <property type="entry name" value="PH_domain"/>
</dbReference>
<dbReference type="Proteomes" id="UP000261580">
    <property type="component" value="Unassembled WGS sequence"/>
</dbReference>
<dbReference type="GO" id="GO:0031410">
    <property type="term" value="C:cytoplasmic vesicle"/>
    <property type="evidence" value="ECO:0007669"/>
    <property type="project" value="UniProtKB-ARBA"/>
</dbReference>
<reference evidence="7" key="1">
    <citation type="submission" date="2025-08" db="UniProtKB">
        <authorList>
            <consortium name="Ensembl"/>
        </authorList>
    </citation>
    <scope>IDENTIFICATION</scope>
</reference>
<feature type="compositionally biased region" description="Basic and acidic residues" evidence="4">
    <location>
        <begin position="219"/>
        <end position="228"/>
    </location>
</feature>
<feature type="compositionally biased region" description="Polar residues" evidence="4">
    <location>
        <begin position="40"/>
        <end position="53"/>
    </location>
</feature>
<dbReference type="AlphaFoldDB" id="A0A3Q4H644"/>
<dbReference type="PROSITE" id="PS50003">
    <property type="entry name" value="PH_DOMAIN"/>
    <property type="match status" value="1"/>
</dbReference>
<keyword evidence="8" id="KW-1185">Reference proteome</keyword>
<feature type="compositionally biased region" description="Basic and acidic residues" evidence="4">
    <location>
        <begin position="30"/>
        <end position="39"/>
    </location>
</feature>
<feature type="compositionally biased region" description="Low complexity" evidence="4">
    <location>
        <begin position="1"/>
        <end position="17"/>
    </location>
</feature>
<evidence type="ECO:0000256" key="1">
    <source>
        <dbReference type="ARBA" id="ARBA00022468"/>
    </source>
</evidence>
<dbReference type="SUPFAM" id="SSF50729">
    <property type="entry name" value="PH domain-like"/>
    <property type="match status" value="1"/>
</dbReference>
<evidence type="ECO:0000256" key="4">
    <source>
        <dbReference type="SAM" id="MobiDB-lite"/>
    </source>
</evidence>
<feature type="coiled-coil region" evidence="3">
    <location>
        <begin position="916"/>
        <end position="943"/>
    </location>
</feature>
<feature type="coiled-coil region" evidence="3">
    <location>
        <begin position="430"/>
        <end position="492"/>
    </location>
</feature>
<dbReference type="InterPro" id="IPR035969">
    <property type="entry name" value="Rab-GAP_TBC_sf"/>
</dbReference>
<dbReference type="PANTHER" id="PTHR47219:SF20">
    <property type="entry name" value="TBC1 DOMAIN FAMILY MEMBER 2B"/>
    <property type="match status" value="1"/>
</dbReference>
<dbReference type="SMART" id="SM00164">
    <property type="entry name" value="TBC"/>
    <property type="match status" value="1"/>
</dbReference>
<dbReference type="STRING" id="32507.ENSNBRP00000017221"/>
<dbReference type="GO" id="GO:0005096">
    <property type="term" value="F:GTPase activator activity"/>
    <property type="evidence" value="ECO:0007669"/>
    <property type="project" value="UniProtKB-KW"/>
</dbReference>
<dbReference type="InterPro" id="IPR000195">
    <property type="entry name" value="Rab-GAP-TBC_dom"/>
</dbReference>
<dbReference type="GO" id="GO:0005829">
    <property type="term" value="C:cytosol"/>
    <property type="evidence" value="ECO:0007669"/>
    <property type="project" value="UniProtKB-ARBA"/>
</dbReference>
<name>A0A3Q4H644_NEOBR</name>
<dbReference type="FunFam" id="1.10.8.270:FF:000014">
    <property type="entry name" value="Putative TBC1 domain family member 2B"/>
    <property type="match status" value="1"/>
</dbReference>
<keyword evidence="1" id="KW-0343">GTPase activation</keyword>
<dbReference type="GeneTree" id="ENSGT00940000159937"/>
<dbReference type="PANTHER" id="PTHR47219">
    <property type="entry name" value="RAB GTPASE-ACTIVATING PROTEIN 1-LIKE"/>
    <property type="match status" value="1"/>
</dbReference>
<dbReference type="Pfam" id="PF00566">
    <property type="entry name" value="RabGAP-TBC"/>
    <property type="match status" value="1"/>
</dbReference>
<dbReference type="SUPFAM" id="SSF47923">
    <property type="entry name" value="Ypt/Rab-GAP domain of gyp1p"/>
    <property type="match status" value="2"/>
</dbReference>
<dbReference type="OMA" id="QQGSTEI"/>
<feature type="compositionally biased region" description="Basic and acidic residues" evidence="4">
    <location>
        <begin position="58"/>
        <end position="75"/>
    </location>
</feature>
<dbReference type="GO" id="GO:0031267">
    <property type="term" value="F:small GTPase binding"/>
    <property type="evidence" value="ECO:0007669"/>
    <property type="project" value="TreeGrafter"/>
</dbReference>
<reference evidence="7" key="2">
    <citation type="submission" date="2025-09" db="UniProtKB">
        <authorList>
            <consortium name="Ensembl"/>
        </authorList>
    </citation>
    <scope>IDENTIFICATION</scope>
</reference>
<evidence type="ECO:0000259" key="5">
    <source>
        <dbReference type="PROSITE" id="PS50003"/>
    </source>
</evidence>
<evidence type="ECO:0000313" key="8">
    <source>
        <dbReference type="Proteomes" id="UP000261580"/>
    </source>
</evidence>
<sequence>MNGSSSAGNPSAASSCSLPAHANEGTLKTESPKKDHQSRESASVPGSQKNQRPGGNKQAKEKTDRRFSPHTEKTAENTPETNRLKTKDSTSSKNDSKPDRPQPENLFPDQTELDPLPKSTDSGLGADQRNLGDPVRPKHEQEPGDSQDCQNHKDLFCADQKTKDEKRNSFITLLTAEKDVRNKLHISESIEEKKTERLQHFQDPPHLNTHKSPPPSPADQKRHLDPPTKRSALAPPAPPLTIEAFCDQMQPSPAGFPSGEPKLCGFLMKQGGPLRAWKQRWFTYEEKKNQLFYYRTPNDVMPLGWVELSGATFTYPLKSEPGTFQIKTPERTFILKVGGQMLLKAFLDLSRKCLESLNPPAPSPGCDRGADALLAAATTGEALAAPNDVHRLLQELVWILHKALEASQLEKRTCAEFLAEEGEQERLELLRHRERQAADLRGRLDEAKMEVEAVKKSLAEKATQVAELEQNNRMLEEKNNAKQEVIIKLSDQVTACLSEPRRPDSSSDDIEAYKTQNKFLNSEIYQLTKLWRKSSEQEKNLMVKCAFLEAANCQVESRYLGVLRRLQEIKSLVDRYEHPNKEETLNRSNFSLDHDEYGFKIIPDYEVEDMKLLAKIQALEIRSHNLLHQGLQHPLLSRWAQYLAGRSNDDFIISPELKILVREGIPREYRQRVWRCLVRARTLTSQERHPQRYQQSRTAPNPASRQIQLDLHRTLTTNQHFSSPSSPALQQLRRILLAFSWHNPAIGYCQGLNRLAALALLVLQSEEDAFWCLVAVVEAIMPQDYYTKNLVASQADQRVLKDFMAEKLPRLASHFEDHNIDVSLVTFNWFLVVFVESLPSDILMPLWDAFLYEGTKVIFRYTLALFKYKEDDILKIHDSVEIYQYLRFFTKTVSNARKLTSIAFNDMNPFPSRLLRNRRVLHLERLQAELRELEEQQKEFITESVVRKDKELDVMVSEDDEDL</sequence>
<dbReference type="SMART" id="SM00233">
    <property type="entry name" value="PH"/>
    <property type="match status" value="1"/>
</dbReference>
<evidence type="ECO:0000256" key="2">
    <source>
        <dbReference type="ARBA" id="ARBA00023054"/>
    </source>
</evidence>
<organism evidence="7 8">
    <name type="scientific">Neolamprologus brichardi</name>
    <name type="common">Fairy cichlid</name>
    <name type="synonym">Lamprologus brichardi</name>
    <dbReference type="NCBI Taxonomy" id="32507"/>
    <lineage>
        <taxon>Eukaryota</taxon>
        <taxon>Metazoa</taxon>
        <taxon>Chordata</taxon>
        <taxon>Craniata</taxon>
        <taxon>Vertebrata</taxon>
        <taxon>Euteleostomi</taxon>
        <taxon>Actinopterygii</taxon>
        <taxon>Neopterygii</taxon>
        <taxon>Teleostei</taxon>
        <taxon>Neoteleostei</taxon>
        <taxon>Acanthomorphata</taxon>
        <taxon>Ovalentaria</taxon>
        <taxon>Cichlomorphae</taxon>
        <taxon>Cichliformes</taxon>
        <taxon>Cichlidae</taxon>
        <taxon>African cichlids</taxon>
        <taxon>Pseudocrenilabrinae</taxon>
        <taxon>Lamprologini</taxon>
        <taxon>Neolamprologus</taxon>
    </lineage>
</organism>
<dbReference type="Gene3D" id="1.10.472.80">
    <property type="entry name" value="Ypt/Rab-GAP domain of gyp1p, domain 3"/>
    <property type="match status" value="1"/>
</dbReference>
<dbReference type="Bgee" id="ENSNBRG00000013288">
    <property type="expression patterns" value="Expressed in zone of skin and 2 other cell types or tissues"/>
</dbReference>
<feature type="region of interest" description="Disordered" evidence="4">
    <location>
        <begin position="202"/>
        <end position="238"/>
    </location>
</feature>